<keyword evidence="3" id="KW-0804">Transcription</keyword>
<dbReference type="SMART" id="SM00100">
    <property type="entry name" value="cNMP"/>
    <property type="match status" value="1"/>
</dbReference>
<protein>
    <submittedName>
        <fullName evidence="7">Crp/Fnr family transcriptional regulator</fullName>
    </submittedName>
</protein>
<comment type="caution">
    <text evidence="7">The sequence shown here is derived from an EMBL/GenBank/DDBJ whole genome shotgun (WGS) entry which is preliminary data.</text>
</comment>
<evidence type="ECO:0000259" key="6">
    <source>
        <dbReference type="PROSITE" id="PS51063"/>
    </source>
</evidence>
<feature type="region of interest" description="Disordered" evidence="4">
    <location>
        <begin position="1"/>
        <end position="20"/>
    </location>
</feature>
<dbReference type="Proteomes" id="UP001597483">
    <property type="component" value="Unassembled WGS sequence"/>
</dbReference>
<evidence type="ECO:0000259" key="5">
    <source>
        <dbReference type="PROSITE" id="PS50042"/>
    </source>
</evidence>
<keyword evidence="1" id="KW-0805">Transcription regulation</keyword>
<dbReference type="EMBL" id="JBHUKS010000035">
    <property type="protein sequence ID" value="MFD2474145.1"/>
    <property type="molecule type" value="Genomic_DNA"/>
</dbReference>
<accession>A0ABW5HM10</accession>
<dbReference type="SMART" id="SM00419">
    <property type="entry name" value="HTH_CRP"/>
    <property type="match status" value="1"/>
</dbReference>
<feature type="compositionally biased region" description="Low complexity" evidence="4">
    <location>
        <begin position="1"/>
        <end position="12"/>
    </location>
</feature>
<feature type="domain" description="HTH crp-type" evidence="6">
    <location>
        <begin position="163"/>
        <end position="236"/>
    </location>
</feature>
<dbReference type="Pfam" id="PF00027">
    <property type="entry name" value="cNMP_binding"/>
    <property type="match status" value="1"/>
</dbReference>
<dbReference type="Gene3D" id="2.60.120.10">
    <property type="entry name" value="Jelly Rolls"/>
    <property type="match status" value="1"/>
</dbReference>
<gene>
    <name evidence="7" type="ORF">ACFSVL_42540</name>
</gene>
<dbReference type="InterPro" id="IPR014710">
    <property type="entry name" value="RmlC-like_jellyroll"/>
</dbReference>
<dbReference type="InterPro" id="IPR036390">
    <property type="entry name" value="WH_DNA-bd_sf"/>
</dbReference>
<dbReference type="InterPro" id="IPR050397">
    <property type="entry name" value="Env_Response_Regulators"/>
</dbReference>
<evidence type="ECO:0000313" key="7">
    <source>
        <dbReference type="EMBL" id="MFD2474145.1"/>
    </source>
</evidence>
<dbReference type="PROSITE" id="PS50042">
    <property type="entry name" value="CNMP_BINDING_3"/>
    <property type="match status" value="1"/>
</dbReference>
<dbReference type="PANTHER" id="PTHR24567">
    <property type="entry name" value="CRP FAMILY TRANSCRIPTIONAL REGULATORY PROTEIN"/>
    <property type="match status" value="1"/>
</dbReference>
<dbReference type="SUPFAM" id="SSF46785">
    <property type="entry name" value="Winged helix' DNA-binding domain"/>
    <property type="match status" value="1"/>
</dbReference>
<dbReference type="PANTHER" id="PTHR24567:SF74">
    <property type="entry name" value="HTH-TYPE TRANSCRIPTIONAL REGULATOR ARCR"/>
    <property type="match status" value="1"/>
</dbReference>
<dbReference type="RefSeq" id="WP_378313146.1">
    <property type="nucleotide sequence ID" value="NZ_JBHUKS010000035.1"/>
</dbReference>
<evidence type="ECO:0000256" key="3">
    <source>
        <dbReference type="ARBA" id="ARBA00023163"/>
    </source>
</evidence>
<evidence type="ECO:0000256" key="2">
    <source>
        <dbReference type="ARBA" id="ARBA00023125"/>
    </source>
</evidence>
<reference evidence="8" key="1">
    <citation type="journal article" date="2019" name="Int. J. Syst. Evol. Microbiol.">
        <title>The Global Catalogue of Microorganisms (GCM) 10K type strain sequencing project: providing services to taxonomists for standard genome sequencing and annotation.</title>
        <authorList>
            <consortium name="The Broad Institute Genomics Platform"/>
            <consortium name="The Broad Institute Genome Sequencing Center for Infectious Disease"/>
            <person name="Wu L."/>
            <person name="Ma J."/>
        </authorList>
    </citation>
    <scope>NUCLEOTIDE SEQUENCE [LARGE SCALE GENOMIC DNA]</scope>
    <source>
        <strain evidence="8">CGMCC 4.7641</strain>
    </source>
</reference>
<evidence type="ECO:0000256" key="4">
    <source>
        <dbReference type="SAM" id="MobiDB-lite"/>
    </source>
</evidence>
<dbReference type="CDD" id="cd00038">
    <property type="entry name" value="CAP_ED"/>
    <property type="match status" value="1"/>
</dbReference>
<dbReference type="Pfam" id="PF13545">
    <property type="entry name" value="HTH_Crp_2"/>
    <property type="match status" value="1"/>
</dbReference>
<proteinExistence type="predicted"/>
<dbReference type="InterPro" id="IPR000595">
    <property type="entry name" value="cNMP-bd_dom"/>
</dbReference>
<name>A0ABW5HM10_9PSEU</name>
<dbReference type="SUPFAM" id="SSF51206">
    <property type="entry name" value="cAMP-binding domain-like"/>
    <property type="match status" value="1"/>
</dbReference>
<evidence type="ECO:0000313" key="8">
    <source>
        <dbReference type="Proteomes" id="UP001597483"/>
    </source>
</evidence>
<keyword evidence="2" id="KW-0238">DNA-binding</keyword>
<dbReference type="InterPro" id="IPR012318">
    <property type="entry name" value="HTH_CRP"/>
</dbReference>
<dbReference type="InterPro" id="IPR018490">
    <property type="entry name" value="cNMP-bd_dom_sf"/>
</dbReference>
<evidence type="ECO:0000256" key="1">
    <source>
        <dbReference type="ARBA" id="ARBA00023015"/>
    </source>
</evidence>
<sequence>METLTGIRPGRVPGRRGEGAALNEQSWPADSLFGRLPARIREGVLDLGTTVTYRARHQVFRQGEESHRVLLLLDGLTKVVVHTESGRPVVLALRGRGDLLGELLERRHPANVVTCTPALAKSISGAQLLDFFHRNPDGWAAMAGRLNAQLRAADARRADFVACPASERVGQALAEIAAAHGVRTQDGWELQAALTQPEIASLAGVALTTCEKALRRLRRSGLVRRRSRRIVVGDLARLTRFGVPERQNPSQYGVCDPEVPHS</sequence>
<feature type="domain" description="Cyclic nucleotide-binding" evidence="5">
    <location>
        <begin position="32"/>
        <end position="103"/>
    </location>
</feature>
<keyword evidence="8" id="KW-1185">Reference proteome</keyword>
<organism evidence="7 8">
    <name type="scientific">Amycolatopsis silviterrae</name>
    <dbReference type="NCBI Taxonomy" id="1656914"/>
    <lineage>
        <taxon>Bacteria</taxon>
        <taxon>Bacillati</taxon>
        <taxon>Actinomycetota</taxon>
        <taxon>Actinomycetes</taxon>
        <taxon>Pseudonocardiales</taxon>
        <taxon>Pseudonocardiaceae</taxon>
        <taxon>Amycolatopsis</taxon>
    </lineage>
</organism>
<dbReference type="PROSITE" id="PS51063">
    <property type="entry name" value="HTH_CRP_2"/>
    <property type="match status" value="1"/>
</dbReference>